<comment type="caution">
    <text evidence="2">The sequence shown here is derived from an EMBL/GenBank/DDBJ whole genome shotgun (WGS) entry which is preliminary data.</text>
</comment>
<evidence type="ECO:0000313" key="3">
    <source>
        <dbReference type="Proteomes" id="UP001422759"/>
    </source>
</evidence>
<dbReference type="SMART" id="SM00530">
    <property type="entry name" value="HTH_XRE"/>
    <property type="match status" value="1"/>
</dbReference>
<feature type="domain" description="HTH cro/C1-type" evidence="1">
    <location>
        <begin position="11"/>
        <end position="64"/>
    </location>
</feature>
<dbReference type="InterPro" id="IPR010982">
    <property type="entry name" value="Lambda_DNA-bd_dom_sf"/>
</dbReference>
<dbReference type="SMART" id="SM00028">
    <property type="entry name" value="TPR"/>
    <property type="match status" value="4"/>
</dbReference>
<dbReference type="PANTHER" id="PTHR47691:SF3">
    <property type="entry name" value="HTH-TYPE TRANSCRIPTIONAL REGULATOR RV0890C-RELATED"/>
    <property type="match status" value="1"/>
</dbReference>
<evidence type="ECO:0000259" key="1">
    <source>
        <dbReference type="PROSITE" id="PS50943"/>
    </source>
</evidence>
<gene>
    <name evidence="2" type="ORF">GCM10009760_21410</name>
</gene>
<reference evidence="2 3" key="1">
    <citation type="journal article" date="2019" name="Int. J. Syst. Evol. Microbiol.">
        <title>The Global Catalogue of Microorganisms (GCM) 10K type strain sequencing project: providing services to taxonomists for standard genome sequencing and annotation.</title>
        <authorList>
            <consortium name="The Broad Institute Genomics Platform"/>
            <consortium name="The Broad Institute Genome Sequencing Center for Infectious Disease"/>
            <person name="Wu L."/>
            <person name="Ma J."/>
        </authorList>
    </citation>
    <scope>NUCLEOTIDE SEQUENCE [LARGE SCALE GENOMIC DNA]</scope>
    <source>
        <strain evidence="2 3">JCM 14560</strain>
    </source>
</reference>
<dbReference type="SUPFAM" id="SSF47413">
    <property type="entry name" value="lambda repressor-like DNA-binding domains"/>
    <property type="match status" value="1"/>
</dbReference>
<dbReference type="PANTHER" id="PTHR47691">
    <property type="entry name" value="REGULATOR-RELATED"/>
    <property type="match status" value="1"/>
</dbReference>
<dbReference type="PROSITE" id="PS50943">
    <property type="entry name" value="HTH_CROC1"/>
    <property type="match status" value="1"/>
</dbReference>
<dbReference type="Proteomes" id="UP001422759">
    <property type="component" value="Unassembled WGS sequence"/>
</dbReference>
<dbReference type="CDD" id="cd00093">
    <property type="entry name" value="HTH_XRE"/>
    <property type="match status" value="1"/>
</dbReference>
<protein>
    <recommendedName>
        <fullName evidence="1">HTH cro/C1-type domain-containing protein</fullName>
    </recommendedName>
</protein>
<proteinExistence type="predicted"/>
<keyword evidence="3" id="KW-1185">Reference proteome</keyword>
<dbReference type="SUPFAM" id="SSF48452">
    <property type="entry name" value="TPR-like"/>
    <property type="match status" value="3"/>
</dbReference>
<dbReference type="InterPro" id="IPR001387">
    <property type="entry name" value="Cro/C1-type_HTH"/>
</dbReference>
<name>A0ABN2ZAH4_9ACTN</name>
<accession>A0ABN2ZAH4</accession>
<evidence type="ECO:0000313" key="2">
    <source>
        <dbReference type="EMBL" id="GAA2139309.1"/>
    </source>
</evidence>
<sequence length="448" mass="48797">MSAPNQLGSRIREMRRRLGLSQAELAGSELSASYVSLLEAGKRTPSEEVLRGIAKRLNCEPDYLLECLNEDQSASLDLDLQFAELALASGQPKAALESFEASAERAEAAGLPNQRVLAQWGVARAVENLGELEKAAQKYDALLRVRPSERGKVSGFLVVVALCRCLRELGDMDRGIEAAERTLTEMRDLKIIPTVESIELVSTLVGLYAERGDLHTAEYLAQEAIAEAEGLDDRRAVGAAYWNAGLVAHRNGRQQEAAVLVERALAMYSEGDNERAVARLQTAYASVLLQTQPPRPERARDLLEQARTRLEQLGGAVDLAYVETNLARAELQLGDYVAAIEHARSGLDQLGTGHRLQTARALLVLTSAHCERGELDEARRLQETAALHLEASGASRQSAFAWAELAESLTATGDTERALWAYRQSLTQLGHRHVPVAVPAAERPGQGI</sequence>
<organism evidence="2 3">
    <name type="scientific">Kitasatospora kazusensis</name>
    <dbReference type="NCBI Taxonomy" id="407974"/>
    <lineage>
        <taxon>Bacteria</taxon>
        <taxon>Bacillati</taxon>
        <taxon>Actinomycetota</taxon>
        <taxon>Actinomycetes</taxon>
        <taxon>Kitasatosporales</taxon>
        <taxon>Streptomycetaceae</taxon>
        <taxon>Kitasatospora</taxon>
    </lineage>
</organism>
<dbReference type="InterPro" id="IPR011990">
    <property type="entry name" value="TPR-like_helical_dom_sf"/>
</dbReference>
<dbReference type="Gene3D" id="1.10.260.40">
    <property type="entry name" value="lambda repressor-like DNA-binding domains"/>
    <property type="match status" value="1"/>
</dbReference>
<dbReference type="Pfam" id="PF01381">
    <property type="entry name" value="HTH_3"/>
    <property type="match status" value="1"/>
</dbReference>
<dbReference type="Gene3D" id="1.25.40.10">
    <property type="entry name" value="Tetratricopeptide repeat domain"/>
    <property type="match status" value="2"/>
</dbReference>
<dbReference type="RefSeq" id="WP_344463318.1">
    <property type="nucleotide sequence ID" value="NZ_BAAANT010000009.1"/>
</dbReference>
<dbReference type="InterPro" id="IPR019734">
    <property type="entry name" value="TPR_rpt"/>
</dbReference>
<dbReference type="EMBL" id="BAAANT010000009">
    <property type="protein sequence ID" value="GAA2139309.1"/>
    <property type="molecule type" value="Genomic_DNA"/>
</dbReference>